<protein>
    <submittedName>
        <fullName evidence="7">Cytochrome C oxidase, cbb3-type, subunit III</fullName>
    </submittedName>
</protein>
<evidence type="ECO:0000256" key="1">
    <source>
        <dbReference type="ARBA" id="ARBA00022617"/>
    </source>
</evidence>
<dbReference type="OrthoDB" id="7363829at2"/>
<dbReference type="SUPFAM" id="SSF46626">
    <property type="entry name" value="Cytochrome c"/>
    <property type="match status" value="1"/>
</dbReference>
<keyword evidence="2 4" id="KW-0479">Metal-binding</keyword>
<feature type="chain" id="PRO_5011578337" evidence="5">
    <location>
        <begin position="19"/>
        <end position="102"/>
    </location>
</feature>
<evidence type="ECO:0000259" key="6">
    <source>
        <dbReference type="PROSITE" id="PS51007"/>
    </source>
</evidence>
<accession>A0A1I4DAP8</accession>
<dbReference type="Gene3D" id="1.10.760.10">
    <property type="entry name" value="Cytochrome c-like domain"/>
    <property type="match status" value="1"/>
</dbReference>
<evidence type="ECO:0000256" key="3">
    <source>
        <dbReference type="ARBA" id="ARBA00023004"/>
    </source>
</evidence>
<sequence length="102" mass="11139">MRSALAVALALMHLAAQAGPSPRRGETIALANCARCHAVGRVGISPLAEAPPFRDLHRRYPVEDLVEALTEGIVTGHQSMPEFRLDPDEAQNLIAYLRTLER</sequence>
<dbReference type="Pfam" id="PF13442">
    <property type="entry name" value="Cytochrome_CBB3"/>
    <property type="match status" value="1"/>
</dbReference>
<organism evidence="7 8">
    <name type="scientific">Methylorubrum salsuginis</name>
    <dbReference type="NCBI Taxonomy" id="414703"/>
    <lineage>
        <taxon>Bacteria</taxon>
        <taxon>Pseudomonadati</taxon>
        <taxon>Pseudomonadota</taxon>
        <taxon>Alphaproteobacteria</taxon>
        <taxon>Hyphomicrobiales</taxon>
        <taxon>Methylobacteriaceae</taxon>
        <taxon>Methylorubrum</taxon>
    </lineage>
</organism>
<reference evidence="8" key="1">
    <citation type="submission" date="2016-10" db="EMBL/GenBank/DDBJ databases">
        <authorList>
            <person name="Varghese N."/>
            <person name="Submissions S."/>
        </authorList>
    </citation>
    <scope>NUCLEOTIDE SEQUENCE [LARGE SCALE GENOMIC DNA]</scope>
    <source>
        <strain evidence="8">CGMCC 1.6474</strain>
    </source>
</reference>
<dbReference type="EMBL" id="FOSV01000005">
    <property type="protein sequence ID" value="SFK89447.1"/>
    <property type="molecule type" value="Genomic_DNA"/>
</dbReference>
<gene>
    <name evidence="7" type="ORF">SAMN04488125_105231</name>
</gene>
<evidence type="ECO:0000313" key="7">
    <source>
        <dbReference type="EMBL" id="SFK89447.1"/>
    </source>
</evidence>
<feature type="domain" description="Cytochrome c" evidence="6">
    <location>
        <begin position="20"/>
        <end position="101"/>
    </location>
</feature>
<dbReference type="Proteomes" id="UP000198804">
    <property type="component" value="Unassembled WGS sequence"/>
</dbReference>
<keyword evidence="1 4" id="KW-0349">Heme</keyword>
<dbReference type="GO" id="GO:0046872">
    <property type="term" value="F:metal ion binding"/>
    <property type="evidence" value="ECO:0007669"/>
    <property type="project" value="UniProtKB-KW"/>
</dbReference>
<proteinExistence type="predicted"/>
<dbReference type="AlphaFoldDB" id="A0A1I4DAP8"/>
<evidence type="ECO:0000256" key="2">
    <source>
        <dbReference type="ARBA" id="ARBA00022723"/>
    </source>
</evidence>
<dbReference type="GO" id="GO:0009055">
    <property type="term" value="F:electron transfer activity"/>
    <property type="evidence" value="ECO:0007669"/>
    <property type="project" value="InterPro"/>
</dbReference>
<keyword evidence="8" id="KW-1185">Reference proteome</keyword>
<keyword evidence="5" id="KW-0732">Signal</keyword>
<feature type="signal peptide" evidence="5">
    <location>
        <begin position="1"/>
        <end position="18"/>
    </location>
</feature>
<dbReference type="PROSITE" id="PS51007">
    <property type="entry name" value="CYTC"/>
    <property type="match status" value="1"/>
</dbReference>
<evidence type="ECO:0000256" key="4">
    <source>
        <dbReference type="PROSITE-ProRule" id="PRU00433"/>
    </source>
</evidence>
<evidence type="ECO:0000313" key="8">
    <source>
        <dbReference type="Proteomes" id="UP000198804"/>
    </source>
</evidence>
<dbReference type="STRING" id="414703.SAMN04488125_105231"/>
<name>A0A1I4DAP8_9HYPH</name>
<dbReference type="GO" id="GO:0020037">
    <property type="term" value="F:heme binding"/>
    <property type="evidence" value="ECO:0007669"/>
    <property type="project" value="InterPro"/>
</dbReference>
<dbReference type="InterPro" id="IPR036909">
    <property type="entry name" value="Cyt_c-like_dom_sf"/>
</dbReference>
<dbReference type="RefSeq" id="WP_091944430.1">
    <property type="nucleotide sequence ID" value="NZ_FOSV01000005.1"/>
</dbReference>
<evidence type="ECO:0000256" key="5">
    <source>
        <dbReference type="SAM" id="SignalP"/>
    </source>
</evidence>
<dbReference type="InterPro" id="IPR009056">
    <property type="entry name" value="Cyt_c-like_dom"/>
</dbReference>
<keyword evidence="3 4" id="KW-0408">Iron</keyword>